<gene>
    <name evidence="3" type="ORF">K8V11_11340</name>
</gene>
<dbReference type="AlphaFoldDB" id="A0A921F4S0"/>
<evidence type="ECO:0000313" key="4">
    <source>
        <dbReference type="Proteomes" id="UP000776650"/>
    </source>
</evidence>
<evidence type="ECO:0000259" key="2">
    <source>
        <dbReference type="Pfam" id="PF13845"/>
    </source>
</evidence>
<reference evidence="3" key="1">
    <citation type="journal article" date="2021" name="PeerJ">
        <title>Extensive microbial diversity within the chicken gut microbiome revealed by metagenomics and culture.</title>
        <authorList>
            <person name="Gilroy R."/>
            <person name="Ravi A."/>
            <person name="Getino M."/>
            <person name="Pursley I."/>
            <person name="Horton D.L."/>
            <person name="Alikhan N.F."/>
            <person name="Baker D."/>
            <person name="Gharbi K."/>
            <person name="Hall N."/>
            <person name="Watson M."/>
            <person name="Adriaenssens E.M."/>
            <person name="Foster-Nyarko E."/>
            <person name="Jarju S."/>
            <person name="Secka A."/>
            <person name="Antonio M."/>
            <person name="Oren A."/>
            <person name="Chaudhuri R.R."/>
            <person name="La Ragione R."/>
            <person name="Hildebrand F."/>
            <person name="Pallen M.J."/>
        </authorList>
    </citation>
    <scope>NUCLEOTIDE SEQUENCE</scope>
    <source>
        <strain evidence="3">ChiGjej1B1-18357</strain>
    </source>
</reference>
<dbReference type="Pfam" id="PF13845">
    <property type="entry name" value="Septum_form"/>
    <property type="match status" value="1"/>
</dbReference>
<evidence type="ECO:0000313" key="3">
    <source>
        <dbReference type="EMBL" id="HJE91587.1"/>
    </source>
</evidence>
<evidence type="ECO:0000256" key="1">
    <source>
        <dbReference type="SAM" id="MobiDB-lite"/>
    </source>
</evidence>
<dbReference type="InterPro" id="IPR026004">
    <property type="entry name" value="Septum_form"/>
</dbReference>
<feature type="domain" description="Septum formation-related" evidence="2">
    <location>
        <begin position="97"/>
        <end position="321"/>
    </location>
</feature>
<feature type="compositionally biased region" description="Low complexity" evidence="1">
    <location>
        <begin position="352"/>
        <end position="374"/>
    </location>
</feature>
<sequence length="421" mass="42932">MSTSSDSEKPAGSAAGRAHSRRAKKPEPRGAPALARTRGAVMGSVFALAVGGALAGTGIGMVMNDPDSEAAGPVNAIAPQVNPRTVTGDAFALAASGDCLNWTSSVRGQPSDIVSTTCEEPHRFEVAGRIDLAEATPDDVYPEGQRRVDLANELCAPVIDRFVGDRPLDPEGRFARALIPPSAEGWEAGDRSALCGIAPKELDGSSAEIAMPFAVADQHRLWEPGTCIGINDQRTPSGEVDCTEDHAFEVVANVDVSGLFPEGEFPPEPADQTAISADACYNAAVEYTGDVEALRRTTLVPAQVMPISPVSWATGSRTVNCALMRVADPGPFAVLRGSVRDGVTIEGEAPVVPTTTEVPSPGDAAQQQQQQPGAPDGGAGAAPAPAAPAGDAGGGEQPAAQGEVPVAGAEQPAAEIPAAGN</sequence>
<feature type="region of interest" description="Disordered" evidence="1">
    <location>
        <begin position="1"/>
        <end position="36"/>
    </location>
</feature>
<comment type="caution">
    <text evidence="3">The sequence shown here is derived from an EMBL/GenBank/DDBJ whole genome shotgun (WGS) entry which is preliminary data.</text>
</comment>
<accession>A0A921F4S0</accession>
<dbReference type="RefSeq" id="WP_303914178.1">
    <property type="nucleotide sequence ID" value="NZ_DYXM01000221.1"/>
</dbReference>
<name>A0A921F4S0_9ACTN</name>
<dbReference type="EMBL" id="DYXM01000221">
    <property type="protein sequence ID" value="HJE91587.1"/>
    <property type="molecule type" value="Genomic_DNA"/>
</dbReference>
<feature type="compositionally biased region" description="Low complexity" evidence="1">
    <location>
        <begin position="381"/>
        <end position="390"/>
    </location>
</feature>
<proteinExistence type="predicted"/>
<protein>
    <submittedName>
        <fullName evidence="3">Septum formation family protein</fullName>
    </submittedName>
</protein>
<dbReference type="Proteomes" id="UP000776650">
    <property type="component" value="Unassembled WGS sequence"/>
</dbReference>
<organism evidence="3 4">
    <name type="scientific">Dietzia timorensis</name>
    <dbReference type="NCBI Taxonomy" id="499555"/>
    <lineage>
        <taxon>Bacteria</taxon>
        <taxon>Bacillati</taxon>
        <taxon>Actinomycetota</taxon>
        <taxon>Actinomycetes</taxon>
        <taxon>Mycobacteriales</taxon>
        <taxon>Dietziaceae</taxon>
        <taxon>Dietzia</taxon>
    </lineage>
</organism>
<reference evidence="3" key="2">
    <citation type="submission" date="2021-09" db="EMBL/GenBank/DDBJ databases">
        <authorList>
            <person name="Gilroy R."/>
        </authorList>
    </citation>
    <scope>NUCLEOTIDE SEQUENCE</scope>
    <source>
        <strain evidence="3">ChiGjej1B1-18357</strain>
    </source>
</reference>
<feature type="region of interest" description="Disordered" evidence="1">
    <location>
        <begin position="352"/>
        <end position="421"/>
    </location>
</feature>